<dbReference type="PANTHER" id="PTHR43140">
    <property type="entry name" value="TYPE-1 RESTRICTION ENZYME ECOKI SPECIFICITY PROTEIN"/>
    <property type="match status" value="1"/>
</dbReference>
<keyword evidence="3" id="KW-0238">DNA-binding</keyword>
<dbReference type="OrthoDB" id="164285at2"/>
<dbReference type="CDD" id="cd17282">
    <property type="entry name" value="RMtype1_S_Eco16444ORF1681_TRD1-CR1_like"/>
    <property type="match status" value="1"/>
</dbReference>
<dbReference type="InterPro" id="IPR051212">
    <property type="entry name" value="Type-I_RE_S_subunit"/>
</dbReference>
<dbReference type="RefSeq" id="WP_160596202.1">
    <property type="nucleotide sequence ID" value="NZ_WTYI01000001.1"/>
</dbReference>
<dbReference type="GO" id="GO:0003677">
    <property type="term" value="F:DNA binding"/>
    <property type="evidence" value="ECO:0007669"/>
    <property type="project" value="UniProtKB-KW"/>
</dbReference>
<dbReference type="Gene3D" id="3.90.220.20">
    <property type="entry name" value="DNA methylase specificity domains"/>
    <property type="match status" value="2"/>
</dbReference>
<evidence type="ECO:0000313" key="7">
    <source>
        <dbReference type="Proteomes" id="UP000432727"/>
    </source>
</evidence>
<dbReference type="EMBL" id="WTYI01000001">
    <property type="protein sequence ID" value="MXO97233.1"/>
    <property type="molecule type" value="Genomic_DNA"/>
</dbReference>
<protein>
    <submittedName>
        <fullName evidence="6">Restriction endonuclease subunit S</fullName>
    </submittedName>
</protein>
<keyword evidence="7" id="KW-1185">Reference proteome</keyword>
<accession>A0A6I4TS41</accession>
<dbReference type="Pfam" id="PF01420">
    <property type="entry name" value="Methylase_S"/>
    <property type="match status" value="2"/>
</dbReference>
<dbReference type="SUPFAM" id="SSF116734">
    <property type="entry name" value="DNA methylase specificity domain"/>
    <property type="match status" value="2"/>
</dbReference>
<keyword evidence="4" id="KW-0175">Coiled coil</keyword>
<feature type="domain" description="Type I restriction modification DNA specificity" evidence="5">
    <location>
        <begin position="7"/>
        <end position="169"/>
    </location>
</feature>
<feature type="coiled-coil region" evidence="4">
    <location>
        <begin position="158"/>
        <end position="185"/>
    </location>
</feature>
<dbReference type="InterPro" id="IPR044946">
    <property type="entry name" value="Restrct_endonuc_typeI_TRD_sf"/>
</dbReference>
<proteinExistence type="inferred from homology"/>
<dbReference type="PANTHER" id="PTHR43140:SF1">
    <property type="entry name" value="TYPE I RESTRICTION ENZYME ECOKI SPECIFICITY SUBUNIT"/>
    <property type="match status" value="1"/>
</dbReference>
<reference evidence="6 7" key="1">
    <citation type="submission" date="2019-12" db="EMBL/GenBank/DDBJ databases">
        <title>Genomic-based taxomic classification of the family Erythrobacteraceae.</title>
        <authorList>
            <person name="Xu L."/>
        </authorList>
    </citation>
    <scope>NUCLEOTIDE SEQUENCE [LARGE SCALE GENOMIC DNA]</scope>
    <source>
        <strain evidence="6 7">JCM 12189</strain>
    </source>
</reference>
<feature type="domain" description="Type I restriction modification DNA specificity" evidence="5">
    <location>
        <begin position="257"/>
        <end position="425"/>
    </location>
</feature>
<dbReference type="CDD" id="cd17254">
    <property type="entry name" value="RMtype1_S_FclI-TRD1-CR1_like"/>
    <property type="match status" value="1"/>
</dbReference>
<gene>
    <name evidence="6" type="ORF">GRI34_12475</name>
</gene>
<evidence type="ECO:0000259" key="5">
    <source>
        <dbReference type="Pfam" id="PF01420"/>
    </source>
</evidence>
<keyword evidence="6" id="KW-0540">Nuclease</keyword>
<evidence type="ECO:0000256" key="4">
    <source>
        <dbReference type="SAM" id="Coils"/>
    </source>
</evidence>
<dbReference type="Proteomes" id="UP000432727">
    <property type="component" value="Unassembled WGS sequence"/>
</dbReference>
<evidence type="ECO:0000313" key="6">
    <source>
        <dbReference type="EMBL" id="MXO97233.1"/>
    </source>
</evidence>
<keyword evidence="6" id="KW-0255">Endonuclease</keyword>
<keyword evidence="6" id="KW-0378">Hydrolase</keyword>
<evidence type="ECO:0000256" key="2">
    <source>
        <dbReference type="ARBA" id="ARBA00022747"/>
    </source>
</evidence>
<evidence type="ECO:0000256" key="1">
    <source>
        <dbReference type="ARBA" id="ARBA00010923"/>
    </source>
</evidence>
<comment type="caution">
    <text evidence="6">The sequence shown here is derived from an EMBL/GenBank/DDBJ whole genome shotgun (WGS) entry which is preliminary data.</text>
</comment>
<dbReference type="GO" id="GO:0004519">
    <property type="term" value="F:endonuclease activity"/>
    <property type="evidence" value="ECO:0007669"/>
    <property type="project" value="UniProtKB-KW"/>
</dbReference>
<comment type="similarity">
    <text evidence="1">Belongs to the type-I restriction system S methylase family.</text>
</comment>
<organism evidence="6 7">
    <name type="scientific">Qipengyuania aquimaris</name>
    <dbReference type="NCBI Taxonomy" id="255984"/>
    <lineage>
        <taxon>Bacteria</taxon>
        <taxon>Pseudomonadati</taxon>
        <taxon>Pseudomonadota</taxon>
        <taxon>Alphaproteobacteria</taxon>
        <taxon>Sphingomonadales</taxon>
        <taxon>Erythrobacteraceae</taxon>
        <taxon>Qipengyuania</taxon>
    </lineage>
</organism>
<evidence type="ECO:0000256" key="3">
    <source>
        <dbReference type="ARBA" id="ARBA00023125"/>
    </source>
</evidence>
<name>A0A6I4TS41_9SPHN</name>
<sequence length="476" mass="53194">MDDHELPAGWAAATVDDLGEYINGCAFKPTDWHDTGTPIVRIQNLTDPDKRLNVTQREVDPKYHIGKRDILVSWSATLDVFRWGGPLAYVNQHIFKVLPTEHLDDRFVEFALKKAISELINSEHLHGSTMKHINRKPFLAHPINVPPFPEQQRIVEKIETLFAELDKGEEALREVQKLLARYRQSVLKAAVTGTLTAYWRAANGPPQENGADLLARILKIRRETWQGRGKYKEPAEPDTAGLPELPEGWVWATMPMLGEFGRGKSKHRPRGDPKLYKGGKYPFLQTGRVRNSSGRISEYDKLYSDFGLAQSKLWPAGTVCITIAANIAESGILEIDACFPDSVVGLVPHEDIEGSYIELFIRTAKADLDRFAPATAQKNINLDTLNNVAVPLPPAEEQKEIADKVTTLVGASMVIERGLERELERSAALRQSILKDAFSGKLVPQDPSDQPAEKLLERIRTARAEKPKAKRKKAAA</sequence>
<dbReference type="GO" id="GO:0009307">
    <property type="term" value="P:DNA restriction-modification system"/>
    <property type="evidence" value="ECO:0007669"/>
    <property type="project" value="UniProtKB-KW"/>
</dbReference>
<dbReference type="AlphaFoldDB" id="A0A6I4TS41"/>
<keyword evidence="2" id="KW-0680">Restriction system</keyword>
<dbReference type="InterPro" id="IPR000055">
    <property type="entry name" value="Restrct_endonuc_typeI_TRD"/>
</dbReference>